<keyword evidence="2 5" id="KW-0805">Transcription regulation</keyword>
<sequence>MAHAGSAFQVYATRLTATPSSSSRALHFEEVRVPFGEISPTGAATAETMAAQAMESMRFGAQFTPDTSLNASTGDESLSSWPSPAPAPQEKARRKLNLDGMMQPSDIGQRTPGASRTKARRRQPSGGSDEASPSGAKSPLLQAGAGCRLDSSLLVLTRKFMQLQPYANDAGVLNLNEAAERLGVQKRRLYDITNVLEGIDMIEKMGKNSIRWKNNDEQGSYGLSAQLLRDENRQLEQRERELDNITVQMRNALKLATEDPTDKPYSYVRYSDLRAIPEMFDQTVIAVKAPAGSSLEVPDPKETGKLQMMIRSENGEQLQVFLCPEDGYGDRRDSTGSLSGLEPSLRASLPSSADDDSVNQVSRDSAVSLLDELDAAAVFRSPMKQTGFLSDTSTHQSGFLSLDPVGEPEPYMFGLGAHEGLADLFDSWNDGEQTLDGVVSC</sequence>
<keyword evidence="6" id="KW-0175">Coiled coil</keyword>
<dbReference type="PANTHER" id="PTHR12081:SF18">
    <property type="entry name" value="TRANSCRIPTION FACTOR E2F2-RELATED"/>
    <property type="match status" value="1"/>
</dbReference>
<organism evidence="9 10">
    <name type="scientific">Plectus sambesii</name>
    <dbReference type="NCBI Taxonomy" id="2011161"/>
    <lineage>
        <taxon>Eukaryota</taxon>
        <taxon>Metazoa</taxon>
        <taxon>Ecdysozoa</taxon>
        <taxon>Nematoda</taxon>
        <taxon>Chromadorea</taxon>
        <taxon>Plectida</taxon>
        <taxon>Plectina</taxon>
        <taxon>Plectoidea</taxon>
        <taxon>Plectidae</taxon>
        <taxon>Plectus</taxon>
    </lineage>
</organism>
<dbReference type="CDD" id="cd14660">
    <property type="entry name" value="E2F_DD"/>
    <property type="match status" value="1"/>
</dbReference>
<dbReference type="InterPro" id="IPR003316">
    <property type="entry name" value="E2F_WHTH_DNA-bd_dom"/>
</dbReference>
<feature type="region of interest" description="Disordered" evidence="7">
    <location>
        <begin position="64"/>
        <end position="142"/>
    </location>
</feature>
<evidence type="ECO:0000313" key="10">
    <source>
        <dbReference type="WBParaSite" id="PSAMB.scaffold7223size8009.g29777.t1"/>
    </source>
</evidence>
<evidence type="ECO:0000259" key="8">
    <source>
        <dbReference type="SMART" id="SM01372"/>
    </source>
</evidence>
<evidence type="ECO:0000256" key="5">
    <source>
        <dbReference type="RuleBase" id="RU003796"/>
    </source>
</evidence>
<dbReference type="GO" id="GO:0000978">
    <property type="term" value="F:RNA polymerase II cis-regulatory region sequence-specific DNA binding"/>
    <property type="evidence" value="ECO:0007669"/>
    <property type="project" value="InterPro"/>
</dbReference>
<feature type="compositionally biased region" description="Polar residues" evidence="7">
    <location>
        <begin position="64"/>
        <end position="76"/>
    </location>
</feature>
<dbReference type="SMART" id="SM01372">
    <property type="entry name" value="E2F_TDP"/>
    <property type="match status" value="1"/>
</dbReference>
<dbReference type="GO" id="GO:0090575">
    <property type="term" value="C:RNA polymerase II transcription regulator complex"/>
    <property type="evidence" value="ECO:0007669"/>
    <property type="project" value="TreeGrafter"/>
</dbReference>
<evidence type="ECO:0000256" key="3">
    <source>
        <dbReference type="ARBA" id="ARBA00023125"/>
    </source>
</evidence>
<name>A0A914X8L1_9BILA</name>
<dbReference type="InterPro" id="IPR037241">
    <property type="entry name" value="E2F-DP_heterodim"/>
</dbReference>
<dbReference type="InterPro" id="IPR036390">
    <property type="entry name" value="WH_DNA-bd_sf"/>
</dbReference>
<feature type="coiled-coil region" evidence="6">
    <location>
        <begin position="225"/>
        <end position="255"/>
    </location>
</feature>
<proteinExistence type="inferred from homology"/>
<evidence type="ECO:0000256" key="1">
    <source>
        <dbReference type="ARBA" id="ARBA00010940"/>
    </source>
</evidence>
<dbReference type="Pfam" id="PF02319">
    <property type="entry name" value="WHD_E2F_TDP"/>
    <property type="match status" value="1"/>
</dbReference>
<comment type="similarity">
    <text evidence="1 5">Belongs to the E2F/DP family.</text>
</comment>
<evidence type="ECO:0000256" key="4">
    <source>
        <dbReference type="ARBA" id="ARBA00023163"/>
    </source>
</evidence>
<dbReference type="Proteomes" id="UP000887566">
    <property type="component" value="Unplaced"/>
</dbReference>
<dbReference type="InterPro" id="IPR015633">
    <property type="entry name" value="E2F"/>
</dbReference>
<comment type="subcellular location">
    <subcellularLocation>
        <location evidence="5">Nucleus</location>
    </subcellularLocation>
</comment>
<evidence type="ECO:0000256" key="7">
    <source>
        <dbReference type="SAM" id="MobiDB-lite"/>
    </source>
</evidence>
<dbReference type="Gene3D" id="6.10.250.540">
    <property type="match status" value="1"/>
</dbReference>
<dbReference type="WBParaSite" id="PSAMB.scaffold7223size8009.g29777.t1">
    <property type="protein sequence ID" value="PSAMB.scaffold7223size8009.g29777.t1"/>
    <property type="gene ID" value="PSAMB.scaffold7223size8009.g29777"/>
</dbReference>
<dbReference type="Pfam" id="PF16421">
    <property type="entry name" value="E2F_CC-MB"/>
    <property type="match status" value="1"/>
</dbReference>
<dbReference type="AlphaFoldDB" id="A0A914X8L1"/>
<dbReference type="GO" id="GO:0046983">
    <property type="term" value="F:protein dimerization activity"/>
    <property type="evidence" value="ECO:0007669"/>
    <property type="project" value="InterPro"/>
</dbReference>
<keyword evidence="4 5" id="KW-0804">Transcription</keyword>
<dbReference type="GO" id="GO:0000981">
    <property type="term" value="F:DNA-binding transcription factor activity, RNA polymerase II-specific"/>
    <property type="evidence" value="ECO:0007669"/>
    <property type="project" value="TreeGrafter"/>
</dbReference>
<feature type="domain" description="E2F/DP family winged-helix DNA-binding" evidence="8">
    <location>
        <begin position="148"/>
        <end position="214"/>
    </location>
</feature>
<accession>A0A914X8L1</accession>
<evidence type="ECO:0000313" key="9">
    <source>
        <dbReference type="Proteomes" id="UP000887566"/>
    </source>
</evidence>
<keyword evidence="9" id="KW-1185">Reference proteome</keyword>
<dbReference type="Gene3D" id="1.10.10.10">
    <property type="entry name" value="Winged helix-like DNA-binding domain superfamily/Winged helix DNA-binding domain"/>
    <property type="match status" value="1"/>
</dbReference>
<reference evidence="10" key="1">
    <citation type="submission" date="2022-11" db="UniProtKB">
        <authorList>
            <consortium name="WormBaseParasite"/>
        </authorList>
    </citation>
    <scope>IDENTIFICATION</scope>
</reference>
<evidence type="ECO:0000256" key="6">
    <source>
        <dbReference type="SAM" id="Coils"/>
    </source>
</evidence>
<dbReference type="PANTHER" id="PTHR12081">
    <property type="entry name" value="TRANSCRIPTION FACTOR E2F"/>
    <property type="match status" value="1"/>
</dbReference>
<keyword evidence="3 5" id="KW-0238">DNA-binding</keyword>
<evidence type="ECO:0000256" key="2">
    <source>
        <dbReference type="ARBA" id="ARBA00023015"/>
    </source>
</evidence>
<dbReference type="InterPro" id="IPR032198">
    <property type="entry name" value="E2F_CC-MB"/>
</dbReference>
<dbReference type="FunFam" id="1.10.10.10:FF:000008">
    <property type="entry name" value="E2F transcription factor 1"/>
    <property type="match status" value="1"/>
</dbReference>
<keyword evidence="5" id="KW-0539">Nucleus</keyword>
<dbReference type="SUPFAM" id="SSF144074">
    <property type="entry name" value="E2F-DP heterodimerization region"/>
    <property type="match status" value="1"/>
</dbReference>
<protein>
    <submittedName>
        <fullName evidence="10">E2F/DP family winged-helix DNA-binding domain-containing protein</fullName>
    </submittedName>
</protein>
<feature type="region of interest" description="Disordered" evidence="7">
    <location>
        <begin position="325"/>
        <end position="358"/>
    </location>
</feature>
<dbReference type="SUPFAM" id="SSF46785">
    <property type="entry name" value="Winged helix' DNA-binding domain"/>
    <property type="match status" value="1"/>
</dbReference>
<dbReference type="InterPro" id="IPR036388">
    <property type="entry name" value="WH-like_DNA-bd_sf"/>
</dbReference>